<accession>A0A4R6JQR0</accession>
<dbReference type="OrthoDB" id="7057833at2"/>
<keyword evidence="2" id="KW-0689">Ribosomal protein</keyword>
<keyword evidence="3" id="KW-1185">Reference proteome</keyword>
<dbReference type="SUPFAM" id="SSF55729">
    <property type="entry name" value="Acyl-CoA N-acyltransferases (Nat)"/>
    <property type="match status" value="1"/>
</dbReference>
<keyword evidence="2" id="KW-0687">Ribonucleoprotein</keyword>
<evidence type="ECO:0000313" key="3">
    <source>
        <dbReference type="Proteomes" id="UP000294901"/>
    </source>
</evidence>
<comment type="caution">
    <text evidence="2">The sequence shown here is derived from an EMBL/GenBank/DDBJ whole genome shotgun (WGS) entry which is preliminary data.</text>
</comment>
<dbReference type="PROSITE" id="PS51186">
    <property type="entry name" value="GNAT"/>
    <property type="match status" value="1"/>
</dbReference>
<dbReference type="GO" id="GO:0016747">
    <property type="term" value="F:acyltransferase activity, transferring groups other than amino-acyl groups"/>
    <property type="evidence" value="ECO:0007669"/>
    <property type="project" value="InterPro"/>
</dbReference>
<dbReference type="Pfam" id="PF00583">
    <property type="entry name" value="Acetyltransf_1"/>
    <property type="match status" value="1"/>
</dbReference>
<dbReference type="GO" id="GO:0005840">
    <property type="term" value="C:ribosome"/>
    <property type="evidence" value="ECO:0007669"/>
    <property type="project" value="UniProtKB-KW"/>
</dbReference>
<sequence length="204" mass="22982">MSSPANTIPALRVAGNDDIELVADIVADAFEDLDVIRFLVPEQEHRWQVTRSWYRVYIAHAIDGAGQVVVTEDHSAAAVWFDRTGTVTEPDRYAERLAELAGDALPRFQHLDEQMDAHHPADPHWHLLFLAVRPPMQNHGLGSRLLTHTHTRLDADGIPAYLEATSPQNQGLYHRHGYTDMNPPTIDVADNIPLYRMWRPAGTD</sequence>
<dbReference type="Gene3D" id="3.40.630.30">
    <property type="match status" value="1"/>
</dbReference>
<evidence type="ECO:0000313" key="2">
    <source>
        <dbReference type="EMBL" id="TDO38943.1"/>
    </source>
</evidence>
<protein>
    <submittedName>
        <fullName evidence="2">Ribosomal protein S18 acetylase RimI-like enzyme</fullName>
    </submittedName>
</protein>
<reference evidence="2 3" key="1">
    <citation type="submission" date="2019-03" db="EMBL/GenBank/DDBJ databases">
        <title>Sequencing the genomes of 1000 actinobacteria strains.</title>
        <authorList>
            <person name="Klenk H.-P."/>
        </authorList>
    </citation>
    <scope>NUCLEOTIDE SEQUENCE [LARGE SCALE GENOMIC DNA]</scope>
    <source>
        <strain evidence="2 3">DSM 43805</strain>
    </source>
</reference>
<gene>
    <name evidence="2" type="ORF">C8E87_2613</name>
</gene>
<dbReference type="EMBL" id="SNWR01000001">
    <property type="protein sequence ID" value="TDO38943.1"/>
    <property type="molecule type" value="Genomic_DNA"/>
</dbReference>
<dbReference type="InterPro" id="IPR000182">
    <property type="entry name" value="GNAT_dom"/>
</dbReference>
<evidence type="ECO:0000259" key="1">
    <source>
        <dbReference type="PROSITE" id="PS51186"/>
    </source>
</evidence>
<dbReference type="InterPro" id="IPR016181">
    <property type="entry name" value="Acyl_CoA_acyltransferase"/>
</dbReference>
<dbReference type="Proteomes" id="UP000294901">
    <property type="component" value="Unassembled WGS sequence"/>
</dbReference>
<dbReference type="AlphaFoldDB" id="A0A4R6JQR0"/>
<dbReference type="InterPro" id="IPR052523">
    <property type="entry name" value="Trichothecene_AcTrans"/>
</dbReference>
<organism evidence="2 3">
    <name type="scientific">Paractinoplanes brasiliensis</name>
    <dbReference type="NCBI Taxonomy" id="52695"/>
    <lineage>
        <taxon>Bacteria</taxon>
        <taxon>Bacillati</taxon>
        <taxon>Actinomycetota</taxon>
        <taxon>Actinomycetes</taxon>
        <taxon>Micromonosporales</taxon>
        <taxon>Micromonosporaceae</taxon>
        <taxon>Paractinoplanes</taxon>
    </lineage>
</organism>
<name>A0A4R6JQR0_9ACTN</name>
<feature type="domain" description="N-acetyltransferase" evidence="1">
    <location>
        <begin position="9"/>
        <end position="202"/>
    </location>
</feature>
<proteinExistence type="predicted"/>
<dbReference type="PANTHER" id="PTHR42791">
    <property type="entry name" value="GNAT FAMILY ACETYLTRANSFERASE"/>
    <property type="match status" value="1"/>
</dbReference>
<dbReference type="PANTHER" id="PTHR42791:SF1">
    <property type="entry name" value="N-ACETYLTRANSFERASE DOMAIN-CONTAINING PROTEIN"/>
    <property type="match status" value="1"/>
</dbReference>
<dbReference type="CDD" id="cd04301">
    <property type="entry name" value="NAT_SF"/>
    <property type="match status" value="1"/>
</dbReference>
<dbReference type="RefSeq" id="WP_133873348.1">
    <property type="nucleotide sequence ID" value="NZ_BOMD01000130.1"/>
</dbReference>